<name>A0A918BTI5_9ACTN</name>
<dbReference type="GO" id="GO:0005524">
    <property type="term" value="F:ATP binding"/>
    <property type="evidence" value="ECO:0007669"/>
    <property type="project" value="UniProtKB-KW"/>
</dbReference>
<dbReference type="InterPro" id="IPR016064">
    <property type="entry name" value="NAD/diacylglycerol_kinase_sf"/>
</dbReference>
<dbReference type="InterPro" id="IPR017438">
    <property type="entry name" value="ATP-NAD_kinase_N"/>
</dbReference>
<comment type="similarity">
    <text evidence="2">Belongs to the diacylglycerol/lipid kinase family.</text>
</comment>
<feature type="transmembrane region" description="Helical" evidence="3">
    <location>
        <begin position="72"/>
        <end position="93"/>
    </location>
</feature>
<reference evidence="5" key="2">
    <citation type="submission" date="2020-09" db="EMBL/GenBank/DDBJ databases">
        <authorList>
            <person name="Sun Q."/>
            <person name="Ohkuma M."/>
        </authorList>
    </citation>
    <scope>NUCLEOTIDE SEQUENCE</scope>
    <source>
        <strain evidence="5">JCM 4346</strain>
    </source>
</reference>
<dbReference type="Proteomes" id="UP000658320">
    <property type="component" value="Unassembled WGS sequence"/>
</dbReference>
<evidence type="ECO:0000256" key="3">
    <source>
        <dbReference type="SAM" id="Phobius"/>
    </source>
</evidence>
<dbReference type="SUPFAM" id="SSF111331">
    <property type="entry name" value="NAD kinase/diacylglycerol kinase-like"/>
    <property type="match status" value="1"/>
</dbReference>
<dbReference type="PANTHER" id="PTHR12358:SF54">
    <property type="entry name" value="SPHINGOSINE KINASE RELATED PROTEIN"/>
    <property type="match status" value="1"/>
</dbReference>
<organism evidence="5 6">
    <name type="scientific">Streptomyces aurantiogriseus</name>
    <dbReference type="NCBI Taxonomy" id="66870"/>
    <lineage>
        <taxon>Bacteria</taxon>
        <taxon>Bacillati</taxon>
        <taxon>Actinomycetota</taxon>
        <taxon>Actinomycetes</taxon>
        <taxon>Kitasatosporales</taxon>
        <taxon>Streptomycetaceae</taxon>
        <taxon>Streptomyces</taxon>
    </lineage>
</organism>
<keyword evidence="3" id="KW-1133">Transmembrane helix</keyword>
<dbReference type="EMBL" id="BMSX01000001">
    <property type="protein sequence ID" value="GGQ91311.1"/>
    <property type="molecule type" value="Genomic_DNA"/>
</dbReference>
<comment type="cofactor">
    <cofactor evidence="1">
        <name>Mg(2+)</name>
        <dbReference type="ChEBI" id="CHEBI:18420"/>
    </cofactor>
</comment>
<dbReference type="SMART" id="SM00046">
    <property type="entry name" value="DAGKc"/>
    <property type="match status" value="1"/>
</dbReference>
<dbReference type="Pfam" id="PF00781">
    <property type="entry name" value="DAGK_cat"/>
    <property type="match status" value="1"/>
</dbReference>
<evidence type="ECO:0000313" key="5">
    <source>
        <dbReference type="EMBL" id="GGQ91311.1"/>
    </source>
</evidence>
<feature type="domain" description="DAGKc" evidence="4">
    <location>
        <begin position="108"/>
        <end position="235"/>
    </location>
</feature>
<evidence type="ECO:0000259" key="4">
    <source>
        <dbReference type="PROSITE" id="PS50146"/>
    </source>
</evidence>
<keyword evidence="3" id="KW-0472">Membrane</keyword>
<evidence type="ECO:0000256" key="1">
    <source>
        <dbReference type="ARBA" id="ARBA00001946"/>
    </source>
</evidence>
<dbReference type="GO" id="GO:0008654">
    <property type="term" value="P:phospholipid biosynthetic process"/>
    <property type="evidence" value="ECO:0007669"/>
    <property type="project" value="UniProtKB-KW"/>
</dbReference>
<dbReference type="GO" id="GO:0016301">
    <property type="term" value="F:kinase activity"/>
    <property type="evidence" value="ECO:0007669"/>
    <property type="project" value="UniProtKB-KW"/>
</dbReference>
<feature type="transmembrane region" description="Helical" evidence="3">
    <location>
        <begin position="24"/>
        <end position="42"/>
    </location>
</feature>
<proteinExistence type="inferred from homology"/>
<accession>A0A918BTI5</accession>
<dbReference type="InterPro" id="IPR001206">
    <property type="entry name" value="Diacylglycerol_kinase_cat_dom"/>
</dbReference>
<dbReference type="AlphaFoldDB" id="A0A918BTI5"/>
<reference evidence="5" key="1">
    <citation type="journal article" date="2014" name="Int. J. Syst. Evol. Microbiol.">
        <title>Complete genome sequence of Corynebacterium casei LMG S-19264T (=DSM 44701T), isolated from a smear-ripened cheese.</title>
        <authorList>
            <consortium name="US DOE Joint Genome Institute (JGI-PGF)"/>
            <person name="Walter F."/>
            <person name="Albersmeier A."/>
            <person name="Kalinowski J."/>
            <person name="Ruckert C."/>
        </authorList>
    </citation>
    <scope>NUCLEOTIDE SEQUENCE</scope>
    <source>
        <strain evidence="5">JCM 4346</strain>
    </source>
</reference>
<sequence>MLALLASILVPLVAAGLRSVLWVLVGIAGLALAAVGVWWTLAHTGVLRALGVALSVTAPVAVLALYAAYGMLWVACLSLALWVLAVTAARTALAPGHGRTASERAVAETPHHPWVLMNPRSGGGKVGRFHLVEKAQAAGCRVVLLEGGQDVTALARQAVSEGADLLAVAGGDGTQALVAEVAAHHDLPFVVIPVGTRNHFALDLGLDRDDPAAALGALTDSVELRVDLGYAADRVFVNNASFGTYASVVADPAYRNAKTHTILRTLPGLLTGEDAPRLRMRAGRTHTDGLQALLVSNNPYGRAVDAARPGRRERLDSGLLGVVCVRVTNTAQAARMVRGPRSGQHTEGLIRLSAEEVVVEADTDTLPVGIDGEHVVLPAPVVCRSAPGALRVRVPRRRPGTPRVSGAAADWPRVAQLALGRPALRRGG</sequence>
<dbReference type="Gene3D" id="3.40.50.10330">
    <property type="entry name" value="Probable inorganic polyphosphate/atp-NAD kinase, domain 1"/>
    <property type="match status" value="1"/>
</dbReference>
<evidence type="ECO:0000313" key="6">
    <source>
        <dbReference type="Proteomes" id="UP000658320"/>
    </source>
</evidence>
<dbReference type="Gene3D" id="2.60.200.40">
    <property type="match status" value="1"/>
</dbReference>
<comment type="caution">
    <text evidence="5">The sequence shown here is derived from an EMBL/GenBank/DDBJ whole genome shotgun (WGS) entry which is preliminary data.</text>
</comment>
<keyword evidence="3" id="KW-0812">Transmembrane</keyword>
<dbReference type="PROSITE" id="PS50146">
    <property type="entry name" value="DAGK"/>
    <property type="match status" value="1"/>
</dbReference>
<dbReference type="RefSeq" id="WP_189931979.1">
    <property type="nucleotide sequence ID" value="NZ_BMSX01000001.1"/>
</dbReference>
<keyword evidence="6" id="KW-1185">Reference proteome</keyword>
<gene>
    <name evidence="5" type="ORF">GCM10010251_02070</name>
</gene>
<dbReference type="InterPro" id="IPR050187">
    <property type="entry name" value="Lipid_Phosphate_FormReg"/>
</dbReference>
<evidence type="ECO:0000256" key="2">
    <source>
        <dbReference type="ARBA" id="ARBA00005983"/>
    </source>
</evidence>
<dbReference type="PANTHER" id="PTHR12358">
    <property type="entry name" value="SPHINGOSINE KINASE"/>
    <property type="match status" value="1"/>
</dbReference>
<protein>
    <recommendedName>
        <fullName evidence="4">DAGKc domain-containing protein</fullName>
    </recommendedName>
</protein>